<dbReference type="EMBL" id="JAEMEF010000004">
    <property type="protein sequence ID" value="MBL7559557.1"/>
    <property type="molecule type" value="Genomic_DNA"/>
</dbReference>
<dbReference type="PROSITE" id="PS50112">
    <property type="entry name" value="PAS"/>
    <property type="match status" value="4"/>
</dbReference>
<dbReference type="InterPro" id="IPR001610">
    <property type="entry name" value="PAC"/>
</dbReference>
<feature type="domain" description="PAC" evidence="9">
    <location>
        <begin position="608"/>
        <end position="660"/>
    </location>
</feature>
<name>A0ABS1WKA7_9FLAO</name>
<dbReference type="InterPro" id="IPR036890">
    <property type="entry name" value="HATPase_C_sf"/>
</dbReference>
<dbReference type="PROSITE" id="PS50109">
    <property type="entry name" value="HIS_KIN"/>
    <property type="match status" value="1"/>
</dbReference>
<comment type="caution">
    <text evidence="10">The sequence shown here is derived from an EMBL/GenBank/DDBJ whole genome shotgun (WGS) entry which is preliminary data.</text>
</comment>
<dbReference type="PROSITE" id="PS50113">
    <property type="entry name" value="PAC"/>
    <property type="match status" value="3"/>
</dbReference>
<dbReference type="InterPro" id="IPR000700">
    <property type="entry name" value="PAS-assoc_C"/>
</dbReference>
<dbReference type="InterPro" id="IPR000014">
    <property type="entry name" value="PAS"/>
</dbReference>
<comment type="catalytic activity">
    <reaction evidence="1">
        <text>ATP + protein L-histidine = ADP + protein N-phospho-L-histidine.</text>
        <dbReference type="EC" id="2.7.13.3"/>
    </reaction>
</comment>
<protein>
    <recommendedName>
        <fullName evidence="2">histidine kinase</fullName>
        <ecNumber evidence="2">2.7.13.3</ecNumber>
    </recommendedName>
</protein>
<sequence>MTKKKTNILNQLNQLNGFTSDYLESLEEGFLVFDTTGEIIIANDAFCNMSGFLKKELLGAKAPFPFWPKNKHDEFSARFDKIIKKQLKGEFNGLYQHKEGNEYPIIAYVSNIKDVDEDVIAYIILVQNATEYKPYNLFDFLKNNDLSSVLNYRKKYLDLIVHKKLAYKLENTLNHITDGFILLDSNWCYVYVNKKAAELIERDPKSILGKHLWTEFPDIVKSKFYDAYQKAVKTQRTQFFEDYFAPNDKWFENRVYPTEDGLSIYFTDITERKRYEEKLIESERLFKRLTSKAPAAIFQTDINGFCNYVNEKWTQYAGITYDEAMGYGWSKAIHPDDKDRIVVEWEHYMKSDLFELETDFRFKHKDNTVRWVSVKTVGTYDSENNPNGYIGMALDTTDRKIAEEKLINSEKLFRGLAANAPVGIFKTDLNGACNFVNQQWIDYAEMPFKKAMDFGWIEAIHPEDRDDVVGAWLQIVPTGKDFNIDFRFLNKKRKTKWVSVKAVGTYNAQNKLYGYIGVLIDISDRKIAEDRLINSEKLFRGLAANAPVGIFKTNKDGACNFVNQEWMNYSGLSFKEALGYGWVNGLHEEDKDRVLKEWQASIIGKVDFEIDCRFINKKGIVTWMSVKAIGLFDVNKILYGYLGTCLDITERKKSEDEIISSKIYLDNIINNIGDPVFVKNEKSEVILVNNAACAFFNLTKEEILNKTKTINESCATSFSFLKNDASVLSSGLETVTEETFEVSKTLTKTISTKKTRFIDNKGNRFIIGVIRDITHIKKTEIELEKHKNKLEELVVKRTAQLEEEKVKAQSADLMKSAFLATMSHELRTPMNSIIGFTSVLLKEFSGPLNDEQKKQLSMVKSSSDHLLGLINDVLDISKIEAGKLDVVLKEFDYLLTLEKTIEILMPQAQKKQLTVVSEISVTKVNLHSDQRRVKQILINLLNNAIKFSNSGTITIKVDQEKDWLVTQVVDQGIGISKQNLSHLFKPFMQLEGGLSRNHEGTGLGLAITKSLVEKLGGTIDVKSKLNQGSRFTFKLPFNQ</sequence>
<dbReference type="Pfam" id="PF02518">
    <property type="entry name" value="HATPase_c"/>
    <property type="match status" value="1"/>
</dbReference>
<dbReference type="PANTHER" id="PTHR43304:SF1">
    <property type="entry name" value="PAC DOMAIN-CONTAINING PROTEIN"/>
    <property type="match status" value="1"/>
</dbReference>
<dbReference type="NCBIfam" id="TIGR00229">
    <property type="entry name" value="sensory_box"/>
    <property type="match status" value="5"/>
</dbReference>
<feature type="domain" description="Histidine kinase" evidence="7">
    <location>
        <begin position="821"/>
        <end position="1039"/>
    </location>
</feature>
<dbReference type="Gene3D" id="3.30.565.10">
    <property type="entry name" value="Histidine kinase-like ATPase, C-terminal domain"/>
    <property type="match status" value="1"/>
</dbReference>
<feature type="domain" description="PAS" evidence="8">
    <location>
        <begin position="282"/>
        <end position="352"/>
    </location>
</feature>
<dbReference type="InterPro" id="IPR013655">
    <property type="entry name" value="PAS_fold_3"/>
</dbReference>
<dbReference type="Pfam" id="PF00989">
    <property type="entry name" value="PAS"/>
    <property type="match status" value="1"/>
</dbReference>
<evidence type="ECO:0000259" key="9">
    <source>
        <dbReference type="PROSITE" id="PS50113"/>
    </source>
</evidence>
<keyword evidence="11" id="KW-1185">Reference proteome</keyword>
<dbReference type="Pfam" id="PF00512">
    <property type="entry name" value="HisKA"/>
    <property type="match status" value="1"/>
</dbReference>
<keyword evidence="4" id="KW-0808">Transferase</keyword>
<evidence type="ECO:0000256" key="2">
    <source>
        <dbReference type="ARBA" id="ARBA00012438"/>
    </source>
</evidence>
<dbReference type="EC" id="2.7.13.3" evidence="2"/>
<evidence type="ECO:0000256" key="6">
    <source>
        <dbReference type="SAM" id="Coils"/>
    </source>
</evidence>
<evidence type="ECO:0000256" key="5">
    <source>
        <dbReference type="ARBA" id="ARBA00022777"/>
    </source>
</evidence>
<dbReference type="SUPFAM" id="SSF47384">
    <property type="entry name" value="Homodimeric domain of signal transducing histidine kinase"/>
    <property type="match status" value="1"/>
</dbReference>
<dbReference type="InterPro" id="IPR013767">
    <property type="entry name" value="PAS_fold"/>
</dbReference>
<dbReference type="Pfam" id="PF13426">
    <property type="entry name" value="PAS_9"/>
    <property type="match status" value="1"/>
</dbReference>
<dbReference type="InterPro" id="IPR035965">
    <property type="entry name" value="PAS-like_dom_sf"/>
</dbReference>
<dbReference type="InterPro" id="IPR003594">
    <property type="entry name" value="HATPase_dom"/>
</dbReference>
<feature type="coiled-coil region" evidence="6">
    <location>
        <begin position="776"/>
        <end position="803"/>
    </location>
</feature>
<keyword evidence="3" id="KW-0597">Phosphoprotein</keyword>
<dbReference type="Proteomes" id="UP000605013">
    <property type="component" value="Unassembled WGS sequence"/>
</dbReference>
<dbReference type="InterPro" id="IPR036097">
    <property type="entry name" value="HisK_dim/P_sf"/>
</dbReference>
<evidence type="ECO:0000256" key="3">
    <source>
        <dbReference type="ARBA" id="ARBA00022553"/>
    </source>
</evidence>
<dbReference type="InterPro" id="IPR003661">
    <property type="entry name" value="HisK_dim/P_dom"/>
</dbReference>
<dbReference type="SMART" id="SM00387">
    <property type="entry name" value="HATPase_c"/>
    <property type="match status" value="1"/>
</dbReference>
<feature type="domain" description="PAS" evidence="8">
    <location>
        <begin position="535"/>
        <end position="605"/>
    </location>
</feature>
<dbReference type="InterPro" id="IPR052162">
    <property type="entry name" value="Sensor_kinase/Photoreceptor"/>
</dbReference>
<feature type="domain" description="PAC" evidence="9">
    <location>
        <begin position="482"/>
        <end position="534"/>
    </location>
</feature>
<dbReference type="CDD" id="cd00130">
    <property type="entry name" value="PAS"/>
    <property type="match status" value="5"/>
</dbReference>
<proteinExistence type="predicted"/>
<dbReference type="InterPro" id="IPR005467">
    <property type="entry name" value="His_kinase_dom"/>
</dbReference>
<dbReference type="Gene3D" id="3.30.450.20">
    <property type="entry name" value="PAS domain"/>
    <property type="match status" value="6"/>
</dbReference>
<evidence type="ECO:0000256" key="4">
    <source>
        <dbReference type="ARBA" id="ARBA00022679"/>
    </source>
</evidence>
<dbReference type="SMART" id="SM00086">
    <property type="entry name" value="PAC"/>
    <property type="match status" value="4"/>
</dbReference>
<evidence type="ECO:0000259" key="8">
    <source>
        <dbReference type="PROSITE" id="PS50112"/>
    </source>
</evidence>
<dbReference type="Pfam" id="PF08447">
    <property type="entry name" value="PAS_3"/>
    <property type="match status" value="3"/>
</dbReference>
<dbReference type="RefSeq" id="WP_202999828.1">
    <property type="nucleotide sequence ID" value="NZ_JAEMEF010000004.1"/>
</dbReference>
<dbReference type="SUPFAM" id="SSF55874">
    <property type="entry name" value="ATPase domain of HSP90 chaperone/DNA topoisomerase II/histidine kinase"/>
    <property type="match status" value="1"/>
</dbReference>
<dbReference type="SMART" id="SM00091">
    <property type="entry name" value="PAS"/>
    <property type="match status" value="6"/>
</dbReference>
<dbReference type="SMART" id="SM00388">
    <property type="entry name" value="HisKA"/>
    <property type="match status" value="1"/>
</dbReference>
<gene>
    <name evidence="10" type="ORF">JAO71_07025</name>
</gene>
<dbReference type="PANTHER" id="PTHR43304">
    <property type="entry name" value="PHYTOCHROME-LIKE PROTEIN CPH1"/>
    <property type="match status" value="1"/>
</dbReference>
<feature type="domain" description="PAC" evidence="9">
    <location>
        <begin position="356"/>
        <end position="408"/>
    </location>
</feature>
<evidence type="ECO:0000313" key="10">
    <source>
        <dbReference type="EMBL" id="MBL7559557.1"/>
    </source>
</evidence>
<keyword evidence="5" id="KW-0418">Kinase</keyword>
<dbReference type="InterPro" id="IPR013656">
    <property type="entry name" value="PAS_4"/>
</dbReference>
<evidence type="ECO:0000313" key="11">
    <source>
        <dbReference type="Proteomes" id="UP000605013"/>
    </source>
</evidence>
<dbReference type="Pfam" id="PF08448">
    <property type="entry name" value="PAS_4"/>
    <property type="match status" value="1"/>
</dbReference>
<feature type="domain" description="PAS" evidence="8">
    <location>
        <begin position="23"/>
        <end position="86"/>
    </location>
</feature>
<evidence type="ECO:0000256" key="1">
    <source>
        <dbReference type="ARBA" id="ARBA00000085"/>
    </source>
</evidence>
<organism evidence="10 11">
    <name type="scientific">Olleya sediminilitoris</name>
    <dbReference type="NCBI Taxonomy" id="2795739"/>
    <lineage>
        <taxon>Bacteria</taxon>
        <taxon>Pseudomonadati</taxon>
        <taxon>Bacteroidota</taxon>
        <taxon>Flavobacteriia</taxon>
        <taxon>Flavobacteriales</taxon>
        <taxon>Flavobacteriaceae</taxon>
    </lineage>
</organism>
<dbReference type="Gene3D" id="1.10.287.130">
    <property type="match status" value="1"/>
</dbReference>
<accession>A0ABS1WKA7</accession>
<dbReference type="PRINTS" id="PR00344">
    <property type="entry name" value="BCTRLSENSOR"/>
</dbReference>
<evidence type="ECO:0000259" key="7">
    <source>
        <dbReference type="PROSITE" id="PS50109"/>
    </source>
</evidence>
<dbReference type="SUPFAM" id="SSF55785">
    <property type="entry name" value="PYP-like sensor domain (PAS domain)"/>
    <property type="match status" value="6"/>
</dbReference>
<dbReference type="CDD" id="cd16922">
    <property type="entry name" value="HATPase_EvgS-ArcB-TorS-like"/>
    <property type="match status" value="1"/>
</dbReference>
<reference evidence="10 11" key="1">
    <citation type="submission" date="2020-12" db="EMBL/GenBank/DDBJ databases">
        <title>Olleya sediminilitoris sp. nov., isolated from a tidal flat.</title>
        <authorList>
            <person name="Park S."/>
            <person name="Yoon J.-H."/>
        </authorList>
    </citation>
    <scope>NUCLEOTIDE SEQUENCE [LARGE SCALE GENOMIC DNA]</scope>
    <source>
        <strain evidence="10 11">YSTF-M6</strain>
    </source>
</reference>
<feature type="domain" description="PAS" evidence="8">
    <location>
        <begin position="661"/>
        <end position="707"/>
    </location>
</feature>
<keyword evidence="6" id="KW-0175">Coiled coil</keyword>
<dbReference type="CDD" id="cd00082">
    <property type="entry name" value="HisKA"/>
    <property type="match status" value="1"/>
</dbReference>
<dbReference type="InterPro" id="IPR004358">
    <property type="entry name" value="Sig_transdc_His_kin-like_C"/>
</dbReference>